<dbReference type="AlphaFoldDB" id="A0AAV4Y7Z7"/>
<keyword evidence="2" id="KW-1185">Reference proteome</keyword>
<accession>A0AAV4Y7Z7</accession>
<proteinExistence type="predicted"/>
<organism evidence="1 2">
    <name type="scientific">Caerostris extrusa</name>
    <name type="common">Bark spider</name>
    <name type="synonym">Caerostris bankana</name>
    <dbReference type="NCBI Taxonomy" id="172846"/>
    <lineage>
        <taxon>Eukaryota</taxon>
        <taxon>Metazoa</taxon>
        <taxon>Ecdysozoa</taxon>
        <taxon>Arthropoda</taxon>
        <taxon>Chelicerata</taxon>
        <taxon>Arachnida</taxon>
        <taxon>Araneae</taxon>
        <taxon>Araneomorphae</taxon>
        <taxon>Entelegynae</taxon>
        <taxon>Araneoidea</taxon>
        <taxon>Araneidae</taxon>
        <taxon>Caerostris</taxon>
    </lineage>
</organism>
<name>A0AAV4Y7Z7_CAEEX</name>
<sequence>MKSGKEAEIWESPEYIGRDDGECGVEKGKVRDRVFGVRGKVSISMMRQSERAVYRTLRYGQCGGDDWALVVKGF</sequence>
<reference evidence="1 2" key="1">
    <citation type="submission" date="2021-06" db="EMBL/GenBank/DDBJ databases">
        <title>Caerostris extrusa draft genome.</title>
        <authorList>
            <person name="Kono N."/>
            <person name="Arakawa K."/>
        </authorList>
    </citation>
    <scope>NUCLEOTIDE SEQUENCE [LARGE SCALE GENOMIC DNA]</scope>
</reference>
<evidence type="ECO:0000313" key="2">
    <source>
        <dbReference type="Proteomes" id="UP001054945"/>
    </source>
</evidence>
<dbReference type="EMBL" id="BPLR01001622">
    <property type="protein sequence ID" value="GIZ03571.1"/>
    <property type="molecule type" value="Genomic_DNA"/>
</dbReference>
<comment type="caution">
    <text evidence="1">The sequence shown here is derived from an EMBL/GenBank/DDBJ whole genome shotgun (WGS) entry which is preliminary data.</text>
</comment>
<gene>
    <name evidence="1" type="ORF">CEXT_725501</name>
</gene>
<dbReference type="Proteomes" id="UP001054945">
    <property type="component" value="Unassembled WGS sequence"/>
</dbReference>
<protein>
    <submittedName>
        <fullName evidence="1">Uncharacterized protein</fullName>
    </submittedName>
</protein>
<evidence type="ECO:0000313" key="1">
    <source>
        <dbReference type="EMBL" id="GIZ03571.1"/>
    </source>
</evidence>